<dbReference type="PANTHER" id="PTHR43102">
    <property type="entry name" value="SLR1143 PROTEIN"/>
    <property type="match status" value="1"/>
</dbReference>
<evidence type="ECO:0000259" key="1">
    <source>
        <dbReference type="SMART" id="SM00065"/>
    </source>
</evidence>
<dbReference type="Proteomes" id="UP000214646">
    <property type="component" value="Unassembled WGS sequence"/>
</dbReference>
<gene>
    <name evidence="2" type="ORF">FRUB_01711</name>
</gene>
<reference evidence="3" key="1">
    <citation type="submission" date="2017-06" db="EMBL/GenBank/DDBJ databases">
        <title>Genome analysis of Fimbriiglobus ruber SP5, the first member of the order Planctomycetales with confirmed chitinolytic capability.</title>
        <authorList>
            <person name="Ravin N.V."/>
            <person name="Rakitin A.L."/>
            <person name="Ivanova A.A."/>
            <person name="Beletsky A.V."/>
            <person name="Kulichevskaya I.S."/>
            <person name="Mardanov A.V."/>
            <person name="Dedysh S.N."/>
        </authorList>
    </citation>
    <scope>NUCLEOTIDE SEQUENCE [LARGE SCALE GENOMIC DNA]</scope>
    <source>
        <strain evidence="3">SP5</strain>
    </source>
</reference>
<accession>A0A225DV31</accession>
<dbReference type="OrthoDB" id="9790669at2"/>
<name>A0A225DV31_9BACT</name>
<dbReference type="Pfam" id="PF01590">
    <property type="entry name" value="GAF"/>
    <property type="match status" value="1"/>
</dbReference>
<dbReference type="InterPro" id="IPR029016">
    <property type="entry name" value="GAF-like_dom_sf"/>
</dbReference>
<dbReference type="SUPFAM" id="SSF55781">
    <property type="entry name" value="GAF domain-like"/>
    <property type="match status" value="1"/>
</dbReference>
<dbReference type="PANTHER" id="PTHR43102:SF2">
    <property type="entry name" value="GAF DOMAIN-CONTAINING PROTEIN"/>
    <property type="match status" value="1"/>
</dbReference>
<dbReference type="AlphaFoldDB" id="A0A225DV31"/>
<dbReference type="InterPro" id="IPR003018">
    <property type="entry name" value="GAF"/>
</dbReference>
<organism evidence="2 3">
    <name type="scientific">Fimbriiglobus ruber</name>
    <dbReference type="NCBI Taxonomy" id="1908690"/>
    <lineage>
        <taxon>Bacteria</taxon>
        <taxon>Pseudomonadati</taxon>
        <taxon>Planctomycetota</taxon>
        <taxon>Planctomycetia</taxon>
        <taxon>Gemmatales</taxon>
        <taxon>Gemmataceae</taxon>
        <taxon>Fimbriiglobus</taxon>
    </lineage>
</organism>
<sequence>MSQDHSGAEAARLAALRRYEILDTPPETAFDDLARVAALACGTPIAVVSLIDEVRQWFKAKVGIDATETPRAVAFCDHAIRRPDEIMVVPDATADTRFRNNPLVTGDTHIRFYAGAPLVTPDGYPLGTLCTIDRQARELTQEQADALGTLARQVVAQLELRREVTDLIRANAELRSALARRRLGDESVVTMCAWTQTMKLDSGRWVSVEEFLRDVVRVQVVHGISEEAYRMLTDKLPDVTAPVPQP</sequence>
<dbReference type="Gene3D" id="3.30.450.40">
    <property type="match status" value="1"/>
</dbReference>
<dbReference type="EMBL" id="NIDE01000002">
    <property type="protein sequence ID" value="OWK45380.1"/>
    <property type="molecule type" value="Genomic_DNA"/>
</dbReference>
<proteinExistence type="predicted"/>
<feature type="domain" description="GAF" evidence="1">
    <location>
        <begin position="25"/>
        <end position="165"/>
    </location>
</feature>
<keyword evidence="3" id="KW-1185">Reference proteome</keyword>
<protein>
    <submittedName>
        <fullName evidence="2">Diguanylate cyclase/phosphodiesterase (GGDEF &amp; EAL domains) with PAS/PAC sensor(S)</fullName>
    </submittedName>
</protein>
<comment type="caution">
    <text evidence="2">The sequence shown here is derived from an EMBL/GenBank/DDBJ whole genome shotgun (WGS) entry which is preliminary data.</text>
</comment>
<evidence type="ECO:0000313" key="2">
    <source>
        <dbReference type="EMBL" id="OWK45380.1"/>
    </source>
</evidence>
<dbReference type="SMART" id="SM00065">
    <property type="entry name" value="GAF"/>
    <property type="match status" value="1"/>
</dbReference>
<evidence type="ECO:0000313" key="3">
    <source>
        <dbReference type="Proteomes" id="UP000214646"/>
    </source>
</evidence>
<dbReference type="RefSeq" id="WP_088253115.1">
    <property type="nucleotide sequence ID" value="NZ_NIDE01000002.1"/>
</dbReference>